<reference evidence="3 4" key="1">
    <citation type="submission" date="2019-11" db="EMBL/GenBank/DDBJ databases">
        <title>Bacillus lacus genome.</title>
        <authorList>
            <person name="Allen C.J."/>
            <person name="Newman J.D."/>
        </authorList>
    </citation>
    <scope>NUCLEOTIDE SEQUENCE [LARGE SCALE GENOMIC DNA]</scope>
    <source>
        <strain evidence="3 4">KCTC 33946</strain>
    </source>
</reference>
<evidence type="ECO:0000256" key="1">
    <source>
        <dbReference type="SAM" id="Phobius"/>
    </source>
</evidence>
<dbReference type="GO" id="GO:0009307">
    <property type="term" value="P:DNA restriction-modification system"/>
    <property type="evidence" value="ECO:0007669"/>
    <property type="project" value="InterPro"/>
</dbReference>
<evidence type="ECO:0000313" key="4">
    <source>
        <dbReference type="Proteomes" id="UP000448867"/>
    </source>
</evidence>
<dbReference type="EMBL" id="WKKI01000040">
    <property type="protein sequence ID" value="MRX73642.1"/>
    <property type="molecule type" value="Genomic_DNA"/>
</dbReference>
<evidence type="ECO:0000259" key="2">
    <source>
        <dbReference type="Pfam" id="PF04471"/>
    </source>
</evidence>
<keyword evidence="1" id="KW-1133">Transmembrane helix</keyword>
<dbReference type="GO" id="GO:0003677">
    <property type="term" value="F:DNA binding"/>
    <property type="evidence" value="ECO:0007669"/>
    <property type="project" value="InterPro"/>
</dbReference>
<sequence>MKWLWQWSKRNFSNIFSVIGILITIYLGVYYVPGYLQDMRDERVNTINESLIENIQELLYYGQNVSIEEIDSLIKAKEIEYNISYPFTKDQLLIQVSGRFMDNKFIPLKQRTELVGKVQVLRKNIKEPPVKPKEKSVKNFIISLFTAIASIGFALVGGYSTIQKAKREREVQVNEDIEKREKEIQNNIMSSFSYEMIVKEALEGKNYVHHSLASDNGYDFKVQENNKEYALVCKYYYRPITVAEIRDLVNLSNNNKIDLIVVTNTKLTQSAKHFIEEYNNKNSNSIFVVQGDTKETIKSKLNEFFRDNI</sequence>
<protein>
    <recommendedName>
        <fullName evidence="2">Restriction endonuclease type IV Mrr domain-containing protein</fullName>
    </recommendedName>
</protein>
<keyword evidence="1" id="KW-0472">Membrane</keyword>
<feature type="transmembrane region" description="Helical" evidence="1">
    <location>
        <begin position="140"/>
        <end position="159"/>
    </location>
</feature>
<gene>
    <name evidence="3" type="ORF">GJU40_15980</name>
</gene>
<dbReference type="InterPro" id="IPR011335">
    <property type="entry name" value="Restrct_endonuc-II-like"/>
</dbReference>
<keyword evidence="1" id="KW-0812">Transmembrane</keyword>
<feature type="domain" description="Restriction endonuclease type IV Mrr" evidence="2">
    <location>
        <begin position="189"/>
        <end position="279"/>
    </location>
</feature>
<evidence type="ECO:0000313" key="3">
    <source>
        <dbReference type="EMBL" id="MRX73642.1"/>
    </source>
</evidence>
<dbReference type="Proteomes" id="UP000448867">
    <property type="component" value="Unassembled WGS sequence"/>
</dbReference>
<dbReference type="OrthoDB" id="7067941at2"/>
<dbReference type="AlphaFoldDB" id="A0A7X2M0U1"/>
<dbReference type="RefSeq" id="WP_154309106.1">
    <property type="nucleotide sequence ID" value="NZ_WKKI01000040.1"/>
</dbReference>
<name>A0A7X2M0U1_9BACI</name>
<dbReference type="GO" id="GO:0004519">
    <property type="term" value="F:endonuclease activity"/>
    <property type="evidence" value="ECO:0007669"/>
    <property type="project" value="InterPro"/>
</dbReference>
<accession>A0A7X2M0U1</accession>
<proteinExistence type="predicted"/>
<dbReference type="Pfam" id="PF04471">
    <property type="entry name" value="Mrr_cat"/>
    <property type="match status" value="1"/>
</dbReference>
<keyword evidence="4" id="KW-1185">Reference proteome</keyword>
<comment type="caution">
    <text evidence="3">The sequence shown here is derived from an EMBL/GenBank/DDBJ whole genome shotgun (WGS) entry which is preliminary data.</text>
</comment>
<feature type="transmembrane region" description="Helical" evidence="1">
    <location>
        <begin position="12"/>
        <end position="32"/>
    </location>
</feature>
<dbReference type="InterPro" id="IPR007560">
    <property type="entry name" value="Restrct_endonuc_IV_Mrr"/>
</dbReference>
<dbReference type="SUPFAM" id="SSF52980">
    <property type="entry name" value="Restriction endonuclease-like"/>
    <property type="match status" value="1"/>
</dbReference>
<organism evidence="3 4">
    <name type="scientific">Metabacillus lacus</name>
    <dbReference type="NCBI Taxonomy" id="1983721"/>
    <lineage>
        <taxon>Bacteria</taxon>
        <taxon>Bacillati</taxon>
        <taxon>Bacillota</taxon>
        <taxon>Bacilli</taxon>
        <taxon>Bacillales</taxon>
        <taxon>Bacillaceae</taxon>
        <taxon>Metabacillus</taxon>
    </lineage>
</organism>